<keyword evidence="2" id="KW-1185">Reference proteome</keyword>
<dbReference type="Proteomes" id="UP000324222">
    <property type="component" value="Unassembled WGS sequence"/>
</dbReference>
<proteinExistence type="predicted"/>
<name>A0A5B7FXS8_PORTR</name>
<evidence type="ECO:0000313" key="2">
    <source>
        <dbReference type="Proteomes" id="UP000324222"/>
    </source>
</evidence>
<sequence>MAAERRFFTTVEMMIAKAIMSNTPTNTPTTMPKSRENPGAVLVTVVFSVDKRERTMVSKASLSSLKIGLGFTEGYSNSAM</sequence>
<dbReference type="EMBL" id="VSRR010009362">
    <property type="protein sequence ID" value="MPC50227.1"/>
    <property type="molecule type" value="Genomic_DNA"/>
</dbReference>
<reference evidence="1 2" key="1">
    <citation type="submission" date="2019-05" db="EMBL/GenBank/DDBJ databases">
        <title>Another draft genome of Portunus trituberculatus and its Hox gene families provides insights of decapod evolution.</title>
        <authorList>
            <person name="Jeong J.-H."/>
            <person name="Song I."/>
            <person name="Kim S."/>
            <person name="Choi T."/>
            <person name="Kim D."/>
            <person name="Ryu S."/>
            <person name="Kim W."/>
        </authorList>
    </citation>
    <scope>NUCLEOTIDE SEQUENCE [LARGE SCALE GENOMIC DNA]</scope>
    <source>
        <tissue evidence="1">Muscle</tissue>
    </source>
</reference>
<organism evidence="1 2">
    <name type="scientific">Portunus trituberculatus</name>
    <name type="common">Swimming crab</name>
    <name type="synonym">Neptunus trituberculatus</name>
    <dbReference type="NCBI Taxonomy" id="210409"/>
    <lineage>
        <taxon>Eukaryota</taxon>
        <taxon>Metazoa</taxon>
        <taxon>Ecdysozoa</taxon>
        <taxon>Arthropoda</taxon>
        <taxon>Crustacea</taxon>
        <taxon>Multicrustacea</taxon>
        <taxon>Malacostraca</taxon>
        <taxon>Eumalacostraca</taxon>
        <taxon>Eucarida</taxon>
        <taxon>Decapoda</taxon>
        <taxon>Pleocyemata</taxon>
        <taxon>Brachyura</taxon>
        <taxon>Eubrachyura</taxon>
        <taxon>Portunoidea</taxon>
        <taxon>Portunidae</taxon>
        <taxon>Portuninae</taxon>
        <taxon>Portunus</taxon>
    </lineage>
</organism>
<dbReference type="AlphaFoldDB" id="A0A5B7FXS8"/>
<comment type="caution">
    <text evidence="1">The sequence shown here is derived from an EMBL/GenBank/DDBJ whole genome shotgun (WGS) entry which is preliminary data.</text>
</comment>
<gene>
    <name evidence="1" type="ORF">E2C01_044051</name>
</gene>
<protein>
    <submittedName>
        <fullName evidence="1">Uncharacterized protein</fullName>
    </submittedName>
</protein>
<evidence type="ECO:0000313" key="1">
    <source>
        <dbReference type="EMBL" id="MPC50227.1"/>
    </source>
</evidence>
<accession>A0A5B7FXS8</accession>